<dbReference type="AlphaFoldDB" id="A0A938YCN2"/>
<proteinExistence type="predicted"/>
<dbReference type="EMBL" id="JAERWK010000010">
    <property type="protein sequence ID" value="MBM9467173.1"/>
    <property type="molecule type" value="Genomic_DNA"/>
</dbReference>
<gene>
    <name evidence="1" type="ORF">JL106_07745</name>
</gene>
<evidence type="ECO:0000313" key="1">
    <source>
        <dbReference type="EMBL" id="MBM9467173.1"/>
    </source>
</evidence>
<dbReference type="RefSeq" id="WP_205260134.1">
    <property type="nucleotide sequence ID" value="NZ_JAERWK010000010.1"/>
</dbReference>
<name>A0A938YCN2_9ACTN</name>
<accession>A0A938YCN2</accession>
<protein>
    <submittedName>
        <fullName evidence="1">Uncharacterized protein</fullName>
    </submittedName>
</protein>
<dbReference type="Proteomes" id="UP000663792">
    <property type="component" value="Unassembled WGS sequence"/>
</dbReference>
<reference evidence="1" key="1">
    <citation type="submission" date="2021-01" db="EMBL/GenBank/DDBJ databases">
        <title>YIM 132084 draft genome.</title>
        <authorList>
            <person name="An D."/>
        </authorList>
    </citation>
    <scope>NUCLEOTIDE SEQUENCE</scope>
    <source>
        <strain evidence="1">YIM 132084</strain>
    </source>
</reference>
<sequence length="172" mass="18123">MTEHFTTVSDQEVAAVELPQAIRDRIAAGDTNLSQADVRKAKEAEDIAALTAAVQAEQDRRAAEVARREAIDNGTQAEAALRSADRAAQERCTEALREAFAELAQAHAAAWADTAPARAALTAAGINTLNSASPFRDTTLSRDRPDAIFREIADSIAGRAGNTAAAALARRG</sequence>
<comment type="caution">
    <text evidence="1">The sequence shown here is derived from an EMBL/GenBank/DDBJ whole genome shotgun (WGS) entry which is preliminary data.</text>
</comment>
<evidence type="ECO:0000313" key="2">
    <source>
        <dbReference type="Proteomes" id="UP000663792"/>
    </source>
</evidence>
<keyword evidence="2" id="KW-1185">Reference proteome</keyword>
<organism evidence="1 2">
    <name type="scientific">Nakamurella leprariae</name>
    <dbReference type="NCBI Taxonomy" id="2803911"/>
    <lineage>
        <taxon>Bacteria</taxon>
        <taxon>Bacillati</taxon>
        <taxon>Actinomycetota</taxon>
        <taxon>Actinomycetes</taxon>
        <taxon>Nakamurellales</taxon>
        <taxon>Nakamurellaceae</taxon>
        <taxon>Nakamurella</taxon>
    </lineage>
</organism>